<keyword evidence="3" id="KW-1185">Reference proteome</keyword>
<sequence length="196" mass="22248">MKKLIFLFTVLLNISASAQNLSSLNDVSDTDTLSSGKAIIYGNFIQRLGFSSGGFPQDIRIINIDTKEIFAFRVKPAFKSAKENQFIYFIKPGRYAIVNYWWTQSKVYGGAIHTEPIFKGVDATDNLEDKIKTGQIKVNELTQFTFHVSENSLNYLGSWHFDKGLVSFTDNKEQCDKKLNKLKKLDFAKAKTELPN</sequence>
<keyword evidence="1" id="KW-0732">Signal</keyword>
<feature type="signal peptide" evidence="1">
    <location>
        <begin position="1"/>
        <end position="18"/>
    </location>
</feature>
<evidence type="ECO:0000313" key="2">
    <source>
        <dbReference type="EMBL" id="TCC88057.1"/>
    </source>
</evidence>
<reference evidence="2 3" key="1">
    <citation type="submission" date="2019-02" db="EMBL/GenBank/DDBJ databases">
        <title>Pedobacter sp. RP-1-13 sp. nov., isolated from Arctic soil.</title>
        <authorList>
            <person name="Dahal R.H."/>
        </authorList>
    </citation>
    <scope>NUCLEOTIDE SEQUENCE [LARGE SCALE GENOMIC DNA]</scope>
    <source>
        <strain evidence="2 3">RP-1-13</strain>
    </source>
</reference>
<evidence type="ECO:0000256" key="1">
    <source>
        <dbReference type="SAM" id="SignalP"/>
    </source>
</evidence>
<dbReference type="RefSeq" id="WP_131555021.1">
    <property type="nucleotide sequence ID" value="NZ_SJSK01000006.1"/>
</dbReference>
<evidence type="ECO:0008006" key="4">
    <source>
        <dbReference type="Google" id="ProtNLM"/>
    </source>
</evidence>
<feature type="chain" id="PRO_5020657375" description="DUF2846 domain-containing protein" evidence="1">
    <location>
        <begin position="19"/>
        <end position="196"/>
    </location>
</feature>
<dbReference type="OrthoDB" id="1039448at2"/>
<name>A0A4R0MNI3_9SPHI</name>
<comment type="caution">
    <text evidence="2">The sequence shown here is derived from an EMBL/GenBank/DDBJ whole genome shotgun (WGS) entry which is preliminary data.</text>
</comment>
<dbReference type="Proteomes" id="UP000292884">
    <property type="component" value="Unassembled WGS sequence"/>
</dbReference>
<organism evidence="2 3">
    <name type="scientific">Pedobacter frigiditerrae</name>
    <dbReference type="NCBI Taxonomy" id="2530452"/>
    <lineage>
        <taxon>Bacteria</taxon>
        <taxon>Pseudomonadati</taxon>
        <taxon>Bacteroidota</taxon>
        <taxon>Sphingobacteriia</taxon>
        <taxon>Sphingobacteriales</taxon>
        <taxon>Sphingobacteriaceae</taxon>
        <taxon>Pedobacter</taxon>
    </lineage>
</organism>
<gene>
    <name evidence="2" type="ORF">EZ428_20250</name>
</gene>
<dbReference type="AlphaFoldDB" id="A0A4R0MNI3"/>
<proteinExistence type="predicted"/>
<protein>
    <recommendedName>
        <fullName evidence="4">DUF2846 domain-containing protein</fullName>
    </recommendedName>
</protein>
<accession>A0A4R0MNI3</accession>
<dbReference type="EMBL" id="SJSK01000006">
    <property type="protein sequence ID" value="TCC88057.1"/>
    <property type="molecule type" value="Genomic_DNA"/>
</dbReference>
<evidence type="ECO:0000313" key="3">
    <source>
        <dbReference type="Proteomes" id="UP000292884"/>
    </source>
</evidence>